<accession>X6MEH2</accession>
<sequence length="167" mass="20048">MTNYTCNTYLIYQKYFFFKKAKAHQAIILHIKLAHLVLKFDVVYFKRRNKKNILTRGLQIFKKCLPLHCIKKKPVYQKHTKGNISSCCSKKSILNFSKCFESLSLFWLFLQHYSKKKKRKEVLINDETVLEIIMAACVHIGDSIVELRVFFKKKQKQRFFYVFQYNS</sequence>
<name>X6MEH2_RETFI</name>
<organism evidence="1 2">
    <name type="scientific">Reticulomyxa filosa</name>
    <dbReference type="NCBI Taxonomy" id="46433"/>
    <lineage>
        <taxon>Eukaryota</taxon>
        <taxon>Sar</taxon>
        <taxon>Rhizaria</taxon>
        <taxon>Retaria</taxon>
        <taxon>Foraminifera</taxon>
        <taxon>Monothalamids</taxon>
        <taxon>Reticulomyxidae</taxon>
        <taxon>Reticulomyxa</taxon>
    </lineage>
</organism>
<dbReference type="AlphaFoldDB" id="X6MEH2"/>
<dbReference type="Proteomes" id="UP000023152">
    <property type="component" value="Unassembled WGS sequence"/>
</dbReference>
<dbReference type="EMBL" id="ASPP01022485">
    <property type="protein sequence ID" value="ETO11430.1"/>
    <property type="molecule type" value="Genomic_DNA"/>
</dbReference>
<protein>
    <submittedName>
        <fullName evidence="1">Uncharacterized protein</fullName>
    </submittedName>
</protein>
<comment type="caution">
    <text evidence="1">The sequence shown here is derived from an EMBL/GenBank/DDBJ whole genome shotgun (WGS) entry which is preliminary data.</text>
</comment>
<proteinExistence type="predicted"/>
<keyword evidence="2" id="KW-1185">Reference proteome</keyword>
<gene>
    <name evidence="1" type="ORF">RFI_25946</name>
</gene>
<evidence type="ECO:0000313" key="1">
    <source>
        <dbReference type="EMBL" id="ETO11430.1"/>
    </source>
</evidence>
<reference evidence="1 2" key="1">
    <citation type="journal article" date="2013" name="Curr. Biol.">
        <title>The Genome of the Foraminiferan Reticulomyxa filosa.</title>
        <authorList>
            <person name="Glockner G."/>
            <person name="Hulsmann N."/>
            <person name="Schleicher M."/>
            <person name="Noegel A.A."/>
            <person name="Eichinger L."/>
            <person name="Gallinger C."/>
            <person name="Pawlowski J."/>
            <person name="Sierra R."/>
            <person name="Euteneuer U."/>
            <person name="Pillet L."/>
            <person name="Moustafa A."/>
            <person name="Platzer M."/>
            <person name="Groth M."/>
            <person name="Szafranski K."/>
            <person name="Schliwa M."/>
        </authorList>
    </citation>
    <scope>NUCLEOTIDE SEQUENCE [LARGE SCALE GENOMIC DNA]</scope>
</reference>
<evidence type="ECO:0000313" key="2">
    <source>
        <dbReference type="Proteomes" id="UP000023152"/>
    </source>
</evidence>